<dbReference type="Proteomes" id="UP000823941">
    <property type="component" value="Chromosome 25"/>
</dbReference>
<evidence type="ECO:0000313" key="2">
    <source>
        <dbReference type="EMBL" id="KAG7297755.1"/>
    </source>
</evidence>
<keyword evidence="1" id="KW-0812">Transmembrane</keyword>
<accession>A0ABQ7PXX9</accession>
<dbReference type="EMBL" id="JAHIBW010000025">
    <property type="protein sequence ID" value="KAG7297755.1"/>
    <property type="molecule type" value="Genomic_DNA"/>
</dbReference>
<keyword evidence="1" id="KW-1133">Transmembrane helix</keyword>
<evidence type="ECO:0000313" key="3">
    <source>
        <dbReference type="Proteomes" id="UP000823941"/>
    </source>
</evidence>
<comment type="caution">
    <text evidence="2">The sequence shown here is derived from an EMBL/GenBank/DDBJ whole genome shotgun (WGS) entry which is preliminary data.</text>
</comment>
<name>A0ABQ7PXX9_PLUXY</name>
<keyword evidence="3" id="KW-1185">Reference proteome</keyword>
<organism evidence="2 3">
    <name type="scientific">Plutella xylostella</name>
    <name type="common">Diamondback moth</name>
    <name type="synonym">Plutella maculipennis</name>
    <dbReference type="NCBI Taxonomy" id="51655"/>
    <lineage>
        <taxon>Eukaryota</taxon>
        <taxon>Metazoa</taxon>
        <taxon>Ecdysozoa</taxon>
        <taxon>Arthropoda</taxon>
        <taxon>Hexapoda</taxon>
        <taxon>Insecta</taxon>
        <taxon>Pterygota</taxon>
        <taxon>Neoptera</taxon>
        <taxon>Endopterygota</taxon>
        <taxon>Lepidoptera</taxon>
        <taxon>Glossata</taxon>
        <taxon>Ditrysia</taxon>
        <taxon>Yponomeutoidea</taxon>
        <taxon>Plutellidae</taxon>
        <taxon>Plutella</taxon>
    </lineage>
</organism>
<evidence type="ECO:0000256" key="1">
    <source>
        <dbReference type="SAM" id="Phobius"/>
    </source>
</evidence>
<keyword evidence="1" id="KW-0472">Membrane</keyword>
<proteinExistence type="predicted"/>
<sequence length="80" mass="8571">MAGIDMKYGINTRVRGIGLEFSAGTSYRDEADCGCSSLAWPGPLSNAPGPLTRGQVRSKVQMFGLMMMSACLPVFGAYFQ</sequence>
<reference evidence="2 3" key="1">
    <citation type="submission" date="2021-06" db="EMBL/GenBank/DDBJ databases">
        <title>A haploid diamondback moth (Plutella xylostella L.) genome assembly resolves 31 chromosomes and identifies a diamide resistance mutation.</title>
        <authorList>
            <person name="Ward C.M."/>
            <person name="Perry K.D."/>
            <person name="Baker G."/>
            <person name="Powis K."/>
            <person name="Heckel D.G."/>
            <person name="Baxter S.W."/>
        </authorList>
    </citation>
    <scope>NUCLEOTIDE SEQUENCE [LARGE SCALE GENOMIC DNA]</scope>
    <source>
        <strain evidence="2 3">LV</strain>
        <tissue evidence="2">Single pupa</tissue>
    </source>
</reference>
<gene>
    <name evidence="2" type="ORF">JYU34_018479</name>
</gene>
<feature type="transmembrane region" description="Helical" evidence="1">
    <location>
        <begin position="60"/>
        <end position="79"/>
    </location>
</feature>
<protein>
    <submittedName>
        <fullName evidence="2">Uncharacterized protein</fullName>
    </submittedName>
</protein>